<dbReference type="InterPro" id="IPR029068">
    <property type="entry name" value="Glyas_Bleomycin-R_OHBP_Dase"/>
</dbReference>
<organism evidence="3 4">
    <name type="scientific">Streptomyces achromogenes</name>
    <dbReference type="NCBI Taxonomy" id="67255"/>
    <lineage>
        <taxon>Bacteria</taxon>
        <taxon>Bacillati</taxon>
        <taxon>Actinomycetota</taxon>
        <taxon>Actinomycetes</taxon>
        <taxon>Kitasatosporales</taxon>
        <taxon>Streptomycetaceae</taxon>
        <taxon>Streptomyces</taxon>
    </lineage>
</organism>
<dbReference type="EMBL" id="CP108164">
    <property type="protein sequence ID" value="WTQ79276.1"/>
    <property type="molecule type" value="Genomic_DNA"/>
</dbReference>
<dbReference type="Gene3D" id="3.10.180.10">
    <property type="entry name" value="2,3-Dihydroxybiphenyl 1,2-Dioxygenase, domain 1"/>
    <property type="match status" value="1"/>
</dbReference>
<dbReference type="RefSeq" id="WP_399556712.1">
    <property type="nucleotide sequence ID" value="NZ_CP108164.1"/>
</dbReference>
<dbReference type="SUPFAM" id="SSF54593">
    <property type="entry name" value="Glyoxalase/Bleomycin resistance protein/Dihydroxybiphenyl dioxygenase"/>
    <property type="match status" value="1"/>
</dbReference>
<dbReference type="GeneID" id="97279299"/>
<keyword evidence="1" id="KW-0479">Metal-binding</keyword>
<dbReference type="SUPFAM" id="SSF51182">
    <property type="entry name" value="RmlC-like cupins"/>
    <property type="match status" value="1"/>
</dbReference>
<dbReference type="InterPro" id="IPR051785">
    <property type="entry name" value="MMCE/EMCE_epimerase"/>
</dbReference>
<dbReference type="PANTHER" id="PTHR43048">
    <property type="entry name" value="METHYLMALONYL-COA EPIMERASE"/>
    <property type="match status" value="1"/>
</dbReference>
<dbReference type="InterPro" id="IPR037523">
    <property type="entry name" value="VOC_core"/>
</dbReference>
<dbReference type="PROSITE" id="PS51819">
    <property type="entry name" value="VOC"/>
    <property type="match status" value="1"/>
</dbReference>
<keyword evidence="4" id="KW-1185">Reference proteome</keyword>
<sequence length="309" mass="33617">MIVTDSAAASTVLDGDGRSRLWRCLARRGMLFSECESVDHVTLEKDSVLHADPEAGTECLWYVVRGDAAFHTAGHGPGRPVRDGHAVLLPAGAPGRLVAGSATEVVVVTCVPDAVARRLPARAPSLPAPARGIPTATNVDHIAYTVPDLDEAVRFFVDVLGADLLYREDTIRSDDDWMREALNVHPRATADIAMLRLGPVTNLELFQYTAPDQNRAIPRNSDVGGHHLAFYVRDIDAATAYLRRQPGVRILGDGPRTVTDGPIAGDRWVYFLSPWGMQMELISLPGKLPYEDTTPHRRFGPCADWSAAP</sequence>
<evidence type="ECO:0000313" key="3">
    <source>
        <dbReference type="EMBL" id="WTQ79276.1"/>
    </source>
</evidence>
<feature type="domain" description="VOC" evidence="2">
    <location>
        <begin position="138"/>
        <end position="284"/>
    </location>
</feature>
<dbReference type="Proteomes" id="UP001622557">
    <property type="component" value="Chromosome"/>
</dbReference>
<accession>A0ABZ1KF43</accession>
<reference evidence="3 4" key="1">
    <citation type="submission" date="2022-10" db="EMBL/GenBank/DDBJ databases">
        <title>The complete genomes of actinobacterial strains from the NBC collection.</title>
        <authorList>
            <person name="Joergensen T.S."/>
            <person name="Alvarez Arevalo M."/>
            <person name="Sterndorff E.B."/>
            <person name="Faurdal D."/>
            <person name="Vuksanovic O."/>
            <person name="Mourched A.-S."/>
            <person name="Charusanti P."/>
            <person name="Shaw S."/>
            <person name="Blin K."/>
            <person name="Weber T."/>
        </authorList>
    </citation>
    <scope>NUCLEOTIDE SEQUENCE [LARGE SCALE GENOMIC DNA]</scope>
    <source>
        <strain evidence="3 4">NBC_00156</strain>
    </source>
</reference>
<dbReference type="InterPro" id="IPR014710">
    <property type="entry name" value="RmlC-like_jellyroll"/>
</dbReference>
<gene>
    <name evidence="3" type="ORF">OG350_02705</name>
</gene>
<evidence type="ECO:0000313" key="4">
    <source>
        <dbReference type="Proteomes" id="UP001622557"/>
    </source>
</evidence>
<dbReference type="Gene3D" id="2.60.120.10">
    <property type="entry name" value="Jelly Rolls"/>
    <property type="match status" value="1"/>
</dbReference>
<name>A0ABZ1KF43_STRAH</name>
<dbReference type="PANTHER" id="PTHR43048:SF6">
    <property type="entry name" value="BLR8189 PROTEIN"/>
    <property type="match status" value="1"/>
</dbReference>
<dbReference type="Pfam" id="PF13669">
    <property type="entry name" value="Glyoxalase_4"/>
    <property type="match status" value="1"/>
</dbReference>
<evidence type="ECO:0000259" key="2">
    <source>
        <dbReference type="PROSITE" id="PS51819"/>
    </source>
</evidence>
<dbReference type="CDD" id="cd16361">
    <property type="entry name" value="VOC_ShValD_like"/>
    <property type="match status" value="1"/>
</dbReference>
<protein>
    <submittedName>
        <fullName evidence="3">VOC family protein</fullName>
    </submittedName>
</protein>
<proteinExistence type="predicted"/>
<evidence type="ECO:0000256" key="1">
    <source>
        <dbReference type="ARBA" id="ARBA00022723"/>
    </source>
</evidence>
<dbReference type="InterPro" id="IPR011051">
    <property type="entry name" value="RmlC_Cupin_sf"/>
</dbReference>